<evidence type="ECO:0000313" key="17">
    <source>
        <dbReference type="EMBL" id="BBE34251.1"/>
    </source>
</evidence>
<proteinExistence type="inferred from homology"/>
<reference evidence="18 20" key="2">
    <citation type="submission" date="2018-10" db="EMBL/GenBank/DDBJ databases">
        <title>Genomic Encyclopedia of Type Strains, Phase IV (KMG-IV): sequencing the most valuable type-strain genomes for metagenomic binning, comparative biology and taxonomic classification.</title>
        <authorList>
            <person name="Goeker M."/>
        </authorList>
    </citation>
    <scope>NUCLEOTIDE SEQUENCE [LARGE SCALE GENOMIC DNA]</scope>
    <source>
        <strain evidence="18 20">DSM 19791</strain>
    </source>
</reference>
<dbReference type="Proteomes" id="UP000275727">
    <property type="component" value="Chromosome"/>
</dbReference>
<evidence type="ECO:0000256" key="3">
    <source>
        <dbReference type="ARBA" id="ARBA00022630"/>
    </source>
</evidence>
<dbReference type="EC" id="1.14.19.55" evidence="15"/>
<evidence type="ECO:0000313" key="18">
    <source>
        <dbReference type="EMBL" id="RKS91282.1"/>
    </source>
</evidence>
<keyword evidence="20" id="KW-1185">Reference proteome</keyword>
<dbReference type="GO" id="GO:0050660">
    <property type="term" value="F:flavin adenine dinucleotide binding"/>
    <property type="evidence" value="ECO:0007669"/>
    <property type="project" value="InterPro"/>
</dbReference>
<evidence type="ECO:0000256" key="7">
    <source>
        <dbReference type="ARBA" id="ARBA00034528"/>
    </source>
</evidence>
<comment type="catalytic activity">
    <reaction evidence="14">
        <text>2 bromide + 4-hydroxybenzoate + 2 NADPH + 2 O2 + 5 H(+) = 2,4-dibromophenol + CO2 + 2 NADP(+) + 4 H2O</text>
        <dbReference type="Rhea" id="RHEA:56348"/>
        <dbReference type="ChEBI" id="CHEBI:15377"/>
        <dbReference type="ChEBI" id="CHEBI:15378"/>
        <dbReference type="ChEBI" id="CHEBI:15379"/>
        <dbReference type="ChEBI" id="CHEBI:15858"/>
        <dbReference type="ChEBI" id="CHEBI:16526"/>
        <dbReference type="ChEBI" id="CHEBI:17879"/>
        <dbReference type="ChEBI" id="CHEBI:34238"/>
        <dbReference type="ChEBI" id="CHEBI:57783"/>
        <dbReference type="ChEBI" id="CHEBI:58349"/>
        <dbReference type="EC" id="1.14.19.55"/>
    </reaction>
    <physiologicalReaction direction="left-to-right" evidence="14">
        <dbReference type="Rhea" id="RHEA:56349"/>
    </physiologicalReaction>
</comment>
<evidence type="ECO:0000256" key="15">
    <source>
        <dbReference type="ARBA" id="ARBA00066870"/>
    </source>
</evidence>
<evidence type="ECO:0000256" key="8">
    <source>
        <dbReference type="ARBA" id="ARBA00035159"/>
    </source>
</evidence>
<evidence type="ECO:0000256" key="6">
    <source>
        <dbReference type="ARBA" id="ARBA00023002"/>
    </source>
</evidence>
<evidence type="ECO:0000256" key="16">
    <source>
        <dbReference type="ARBA" id="ARBA00069832"/>
    </source>
</evidence>
<gene>
    <name evidence="18" type="ORF">DFR51_0841</name>
    <name evidence="17" type="ORF">SmB9_19090</name>
</gene>
<keyword evidence="5" id="KW-0521">NADP</keyword>
<evidence type="ECO:0000256" key="9">
    <source>
        <dbReference type="ARBA" id="ARBA00050194"/>
    </source>
</evidence>
<dbReference type="Gene3D" id="3.50.50.60">
    <property type="entry name" value="FAD/NAD(P)-binding domain"/>
    <property type="match status" value="1"/>
</dbReference>
<keyword evidence="4" id="KW-0274">FAD</keyword>
<sequence>MGASAPKVCIIGAGCSGFTTAKRLADHGIAFDIFEKSDRVGGNWAYGNPNGVSACYQSLHIDTSKTRLQFEDFPVPADWPDFPHHSLIDSYFNAYVDRFGLRERIRFNTEVTACRPLEGGGWEVKAGGETRRYDVLVVANGHHWKPNIPAFPGHFDGAQIHSHNYRTPFEPVNMVGKRVLVVGLGNSAVDIASELSQRPMAAKLFVAARRGVWVLPKYLGGKPSDKQALPEWMPIGLKRRLAAFVVKRAVGSMESYGLPAPDHAPLEAHPTVSSEFLLRCGSGDITVKPNIAALEGDSVRFEDGSSEAIDAIVYATGYQIAFPFLSDADAPVVDNHIGLFKRMIRPERADLWFMGLAQALPTLVNLAEQQSKLLAAWLTGDYGLPDADAMRRMIGEDEARHQGHYYASRRHTMQLDFDVYKREIAHELKAGSNRRKDWPAATTAAAA</sequence>
<organism evidence="17 19">
    <name type="scientific">Sphingosinicella microcystinivorans</name>
    <dbReference type="NCBI Taxonomy" id="335406"/>
    <lineage>
        <taxon>Bacteria</taxon>
        <taxon>Pseudomonadati</taxon>
        <taxon>Pseudomonadota</taxon>
        <taxon>Alphaproteobacteria</taxon>
        <taxon>Sphingomonadales</taxon>
        <taxon>Sphingosinicellaceae</taxon>
        <taxon>Sphingosinicella</taxon>
    </lineage>
</organism>
<evidence type="ECO:0000313" key="20">
    <source>
        <dbReference type="Proteomes" id="UP000276029"/>
    </source>
</evidence>
<dbReference type="InterPro" id="IPR050346">
    <property type="entry name" value="FMO-like"/>
</dbReference>
<dbReference type="FunFam" id="3.50.50.60:FF:000023">
    <property type="entry name" value="Dimethylaniline monooxygenase [N-oxide-forming]"/>
    <property type="match status" value="1"/>
</dbReference>
<comment type="catalytic activity">
    <reaction evidence="9">
        <text>3-bromo-4-hydroxybenzoate + bromide + NADPH + O2 + 3 H(+) = 2,4-dibromophenol + CO2 + NADP(+) + 2 H2O</text>
        <dbReference type="Rhea" id="RHEA:56356"/>
        <dbReference type="ChEBI" id="CHEBI:15377"/>
        <dbReference type="ChEBI" id="CHEBI:15378"/>
        <dbReference type="ChEBI" id="CHEBI:15379"/>
        <dbReference type="ChEBI" id="CHEBI:15858"/>
        <dbReference type="ChEBI" id="CHEBI:16526"/>
        <dbReference type="ChEBI" id="CHEBI:34238"/>
        <dbReference type="ChEBI" id="CHEBI:57783"/>
        <dbReference type="ChEBI" id="CHEBI:58349"/>
        <dbReference type="ChEBI" id="CHEBI:140203"/>
    </reaction>
    <physiologicalReaction direction="left-to-right" evidence="9">
        <dbReference type="Rhea" id="RHEA:56357"/>
    </physiologicalReaction>
</comment>
<dbReference type="InterPro" id="IPR036188">
    <property type="entry name" value="FAD/NAD-bd_sf"/>
</dbReference>
<evidence type="ECO:0000313" key="19">
    <source>
        <dbReference type="Proteomes" id="UP000275727"/>
    </source>
</evidence>
<dbReference type="Pfam" id="PF00743">
    <property type="entry name" value="FMO-like"/>
    <property type="match status" value="1"/>
</dbReference>
<evidence type="ECO:0000256" key="13">
    <source>
        <dbReference type="ARBA" id="ARBA00052183"/>
    </source>
</evidence>
<dbReference type="InterPro" id="IPR020946">
    <property type="entry name" value="Flavin_mOase-like"/>
</dbReference>
<evidence type="ECO:0000256" key="2">
    <source>
        <dbReference type="ARBA" id="ARBA00009183"/>
    </source>
</evidence>
<dbReference type="RefSeq" id="WP_121047749.1">
    <property type="nucleotide sequence ID" value="NZ_AP018711.1"/>
</dbReference>
<comment type="cofactor">
    <cofactor evidence="1">
        <name>FAD</name>
        <dbReference type="ChEBI" id="CHEBI:57692"/>
    </cofactor>
</comment>
<dbReference type="PRINTS" id="PR00370">
    <property type="entry name" value="FMOXYGENASE"/>
</dbReference>
<dbReference type="KEGG" id="smic:SmB9_19090"/>
<dbReference type="GO" id="GO:0034899">
    <property type="term" value="F:trimethylamine monooxygenase activity"/>
    <property type="evidence" value="ECO:0007669"/>
    <property type="project" value="UniProtKB-EC"/>
</dbReference>
<dbReference type="EMBL" id="AP018711">
    <property type="protein sequence ID" value="BBE34251.1"/>
    <property type="molecule type" value="Genomic_DNA"/>
</dbReference>
<comment type="catalytic activity">
    <reaction evidence="13">
        <text>3,4-dihydroxybenzoate + 2 bromide + 2 NADPH + 2 O2 + 5 H(+) = 3,5-dibromobenzene-1,2-diol + CO2 + 2 NADP(+) + 4 H2O</text>
        <dbReference type="Rhea" id="RHEA:56368"/>
        <dbReference type="ChEBI" id="CHEBI:15377"/>
        <dbReference type="ChEBI" id="CHEBI:15378"/>
        <dbReference type="ChEBI" id="CHEBI:15379"/>
        <dbReference type="ChEBI" id="CHEBI:15858"/>
        <dbReference type="ChEBI" id="CHEBI:16526"/>
        <dbReference type="ChEBI" id="CHEBI:36241"/>
        <dbReference type="ChEBI" id="CHEBI:57783"/>
        <dbReference type="ChEBI" id="CHEBI:58349"/>
        <dbReference type="ChEBI" id="CHEBI:140214"/>
        <dbReference type="EC" id="1.14.19.55"/>
    </reaction>
    <physiologicalReaction direction="left-to-right" evidence="13">
        <dbReference type="Rhea" id="RHEA:56369"/>
    </physiologicalReaction>
</comment>
<dbReference type="InterPro" id="IPR000960">
    <property type="entry name" value="Flavin_mOase"/>
</dbReference>
<evidence type="ECO:0000256" key="1">
    <source>
        <dbReference type="ARBA" id="ARBA00001974"/>
    </source>
</evidence>
<reference evidence="17 19" key="1">
    <citation type="submission" date="2018-06" db="EMBL/GenBank/DDBJ databases">
        <title>Complete Genome Sequence of the Microcystin-Degrading Bacterium Sphingosinicella microcystinivorans Strain B-9.</title>
        <authorList>
            <person name="Jin H."/>
            <person name="Nishizawa T."/>
            <person name="Guo Y."/>
            <person name="Nishizawa A."/>
            <person name="Park H."/>
            <person name="Kato H."/>
            <person name="Tsuji K."/>
            <person name="Harada K."/>
        </authorList>
    </citation>
    <scope>NUCLEOTIDE SEQUENCE [LARGE SCALE GENOMIC DNA]</scope>
    <source>
        <strain evidence="17 19">B9</strain>
    </source>
</reference>
<dbReference type="SUPFAM" id="SSF51905">
    <property type="entry name" value="FAD/NAD(P)-binding domain"/>
    <property type="match status" value="2"/>
</dbReference>
<evidence type="ECO:0000256" key="4">
    <source>
        <dbReference type="ARBA" id="ARBA00022827"/>
    </source>
</evidence>
<dbReference type="GO" id="GO:0004499">
    <property type="term" value="F:N,N-dimethylaniline monooxygenase activity"/>
    <property type="evidence" value="ECO:0007669"/>
    <property type="project" value="InterPro"/>
</dbReference>
<accession>A0AAD1D5G7</accession>
<keyword evidence="6" id="KW-0560">Oxidoreductase</keyword>
<comment type="catalytic activity">
    <reaction evidence="10">
        <text>3-bromo-4,5-dihydroxybenzoate + bromide + NADPH + O2 + 3 H(+) = 3,5-dibromobenzene-1,2-diol + CO2 + NADP(+) + 2 H2O</text>
        <dbReference type="Rhea" id="RHEA:56376"/>
        <dbReference type="ChEBI" id="CHEBI:15377"/>
        <dbReference type="ChEBI" id="CHEBI:15378"/>
        <dbReference type="ChEBI" id="CHEBI:15379"/>
        <dbReference type="ChEBI" id="CHEBI:15858"/>
        <dbReference type="ChEBI" id="CHEBI:16526"/>
        <dbReference type="ChEBI" id="CHEBI:57783"/>
        <dbReference type="ChEBI" id="CHEBI:58349"/>
        <dbReference type="ChEBI" id="CHEBI:140211"/>
        <dbReference type="ChEBI" id="CHEBI:140214"/>
    </reaction>
    <physiologicalReaction direction="left-to-right" evidence="10">
        <dbReference type="Rhea" id="RHEA:56377"/>
    </physiologicalReaction>
</comment>
<evidence type="ECO:0000256" key="12">
    <source>
        <dbReference type="ARBA" id="ARBA00051726"/>
    </source>
</evidence>
<comment type="catalytic activity">
    <reaction evidence="11">
        <text>bromide + 4-hydroxybenzoate + NADPH + O2 + 2 H(+) = 3-bromo-4-hydroxybenzoate + NADP(+) + 2 H2O</text>
        <dbReference type="Rhea" id="RHEA:56352"/>
        <dbReference type="ChEBI" id="CHEBI:15377"/>
        <dbReference type="ChEBI" id="CHEBI:15378"/>
        <dbReference type="ChEBI" id="CHEBI:15379"/>
        <dbReference type="ChEBI" id="CHEBI:15858"/>
        <dbReference type="ChEBI" id="CHEBI:17879"/>
        <dbReference type="ChEBI" id="CHEBI:57783"/>
        <dbReference type="ChEBI" id="CHEBI:58349"/>
        <dbReference type="ChEBI" id="CHEBI:140203"/>
    </reaction>
    <physiologicalReaction direction="left-to-right" evidence="11">
        <dbReference type="Rhea" id="RHEA:56353"/>
    </physiologicalReaction>
</comment>
<evidence type="ECO:0000256" key="11">
    <source>
        <dbReference type="ARBA" id="ARBA00051354"/>
    </source>
</evidence>
<evidence type="ECO:0000256" key="10">
    <source>
        <dbReference type="ARBA" id="ARBA00050583"/>
    </source>
</evidence>
<evidence type="ECO:0000256" key="5">
    <source>
        <dbReference type="ARBA" id="ARBA00022857"/>
    </source>
</evidence>
<dbReference type="Proteomes" id="UP000276029">
    <property type="component" value="Unassembled WGS sequence"/>
</dbReference>
<dbReference type="EC" id="1.14.13.148" evidence="7"/>
<keyword evidence="3" id="KW-0285">Flavoprotein</keyword>
<evidence type="ECO:0000256" key="14">
    <source>
        <dbReference type="ARBA" id="ARBA00052260"/>
    </source>
</evidence>
<dbReference type="EMBL" id="RBWX01000007">
    <property type="protein sequence ID" value="RKS91282.1"/>
    <property type="molecule type" value="Genomic_DNA"/>
</dbReference>
<comment type="similarity">
    <text evidence="2">Belongs to the FMO family.</text>
</comment>
<name>A0AAD1D5G7_SPHMI</name>
<dbReference type="GO" id="GO:0050661">
    <property type="term" value="F:NADP binding"/>
    <property type="evidence" value="ECO:0007669"/>
    <property type="project" value="InterPro"/>
</dbReference>
<keyword evidence="17" id="KW-0503">Monooxygenase</keyword>
<comment type="catalytic activity">
    <reaction evidence="12">
        <text>3,4-dihydroxybenzoate + bromide + NADPH + O2 + 2 H(+) = 3-bromo-4,5-dihydroxybenzoate + NADP(+) + 2 H2O</text>
        <dbReference type="Rhea" id="RHEA:56372"/>
        <dbReference type="ChEBI" id="CHEBI:15377"/>
        <dbReference type="ChEBI" id="CHEBI:15378"/>
        <dbReference type="ChEBI" id="CHEBI:15379"/>
        <dbReference type="ChEBI" id="CHEBI:15858"/>
        <dbReference type="ChEBI" id="CHEBI:36241"/>
        <dbReference type="ChEBI" id="CHEBI:57783"/>
        <dbReference type="ChEBI" id="CHEBI:58349"/>
        <dbReference type="ChEBI" id="CHEBI:140211"/>
    </reaction>
    <physiologicalReaction direction="left-to-right" evidence="12">
        <dbReference type="Rhea" id="RHEA:56373"/>
    </physiologicalReaction>
</comment>
<dbReference type="PIRSF" id="PIRSF000332">
    <property type="entry name" value="FMO"/>
    <property type="match status" value="1"/>
</dbReference>
<dbReference type="PANTHER" id="PTHR23023">
    <property type="entry name" value="DIMETHYLANILINE MONOOXYGENASE"/>
    <property type="match status" value="1"/>
</dbReference>
<protein>
    <recommendedName>
        <fullName evidence="16">4-hydroxybenzoate brominase (decarboxylating)</fullName>
        <ecNumber evidence="7">1.14.13.148</ecNumber>
        <ecNumber evidence="15">1.14.19.55</ecNumber>
    </recommendedName>
    <alternativeName>
        <fullName evidence="8">Trimethylamine monooxygenase</fullName>
    </alternativeName>
</protein>
<dbReference type="AlphaFoldDB" id="A0AAD1D5G7"/>